<dbReference type="SUPFAM" id="SSF55961">
    <property type="entry name" value="Bet v1-like"/>
    <property type="match status" value="1"/>
</dbReference>
<evidence type="ECO:0000313" key="1">
    <source>
        <dbReference type="EMBL" id="CAI2368854.1"/>
    </source>
</evidence>
<dbReference type="AlphaFoldDB" id="A0AAD1UPD8"/>
<evidence type="ECO:0000313" key="2">
    <source>
        <dbReference type="Proteomes" id="UP001295684"/>
    </source>
</evidence>
<reference evidence="1" key="1">
    <citation type="submission" date="2023-07" db="EMBL/GenBank/DDBJ databases">
        <authorList>
            <consortium name="AG Swart"/>
            <person name="Singh M."/>
            <person name="Singh A."/>
            <person name="Seah K."/>
            <person name="Emmerich C."/>
        </authorList>
    </citation>
    <scope>NUCLEOTIDE SEQUENCE</scope>
    <source>
        <strain evidence="1">DP1</strain>
    </source>
</reference>
<accession>A0AAD1UPD8</accession>
<organism evidence="1 2">
    <name type="scientific">Euplotes crassus</name>
    <dbReference type="NCBI Taxonomy" id="5936"/>
    <lineage>
        <taxon>Eukaryota</taxon>
        <taxon>Sar</taxon>
        <taxon>Alveolata</taxon>
        <taxon>Ciliophora</taxon>
        <taxon>Intramacronucleata</taxon>
        <taxon>Spirotrichea</taxon>
        <taxon>Hypotrichia</taxon>
        <taxon>Euplotida</taxon>
        <taxon>Euplotidae</taxon>
        <taxon>Moneuplotes</taxon>
    </lineage>
</organism>
<evidence type="ECO:0008006" key="3">
    <source>
        <dbReference type="Google" id="ProtNLM"/>
    </source>
</evidence>
<proteinExistence type="predicted"/>
<dbReference type="InterPro" id="IPR023393">
    <property type="entry name" value="START-like_dom_sf"/>
</dbReference>
<dbReference type="Proteomes" id="UP001295684">
    <property type="component" value="Unassembled WGS sequence"/>
</dbReference>
<gene>
    <name evidence="1" type="ORF">ECRASSUSDP1_LOCUS10150</name>
</gene>
<dbReference type="EMBL" id="CAMPGE010009998">
    <property type="protein sequence ID" value="CAI2368854.1"/>
    <property type="molecule type" value="Genomic_DNA"/>
</dbReference>
<keyword evidence="2" id="KW-1185">Reference proteome</keyword>
<name>A0AAD1UPD8_EUPCR</name>
<protein>
    <recommendedName>
        <fullName evidence="3">START domain-containing protein</fullName>
    </recommendedName>
</protein>
<dbReference type="Gene3D" id="3.30.530.20">
    <property type="match status" value="1"/>
</dbReference>
<comment type="caution">
    <text evidence="1">The sequence shown here is derived from an EMBL/GenBank/DDBJ whole genome shotgun (WGS) entry which is preliminary data.</text>
</comment>
<sequence length="393" mass="46025">MKKYFSCCVDKPSHQKVKSTIPTRTRDALKNATQGVSRINSNNSLLEGQSSYSPEHIKDNFEEICKLIDKSDFSDKEDTKETETKPTASTITLRETFSYIRNDTLLVPQLYLGRQTSHQAETLKKSDTMSDVFCTKLQENYPEVFSETNLGQEFSQVDDIPECLKNEYEKGLMINQDYILTLIEKLQDTDEDEQWEIYEKDTSKCTCWLAKSGSFLTSKLPLLHCEFNFTNKIPFGRIIEAVTEIDHRSQWDKEIVKMYENKIFQDSCIIYTKYKKYRLVGNMDSVDKHLFFEVENEKGTPMFVSYTSFLPNGLVPKVKGHNRLKIVYSIMIFERLEDGSTCMQNYCQFDAGPRLRIQNCSSQILEFLMQKPRNWEKKLNNYLKRYSKRRRLG</sequence>